<reference evidence="9 10" key="1">
    <citation type="submission" date="2017-02" db="EMBL/GenBank/DDBJ databases">
        <authorList>
            <person name="Peterson S.W."/>
        </authorList>
    </citation>
    <scope>NUCLEOTIDE SEQUENCE [LARGE SCALE GENOMIC DNA]</scope>
    <source>
        <strain evidence="9 10">DSM 22899</strain>
    </source>
</reference>
<dbReference type="InterPro" id="IPR017853">
    <property type="entry name" value="GH"/>
</dbReference>
<dbReference type="Gene3D" id="2.60.40.1180">
    <property type="entry name" value="Golgi alpha-mannosidase II"/>
    <property type="match status" value="1"/>
</dbReference>
<evidence type="ECO:0000256" key="1">
    <source>
        <dbReference type="ARBA" id="ARBA00001462"/>
    </source>
</evidence>
<evidence type="ECO:0000313" key="10">
    <source>
        <dbReference type="Proteomes" id="UP000190541"/>
    </source>
</evidence>
<comment type="similarity">
    <text evidence="2">Belongs to the glycosyl hydrolase 51 family.</text>
</comment>
<dbReference type="SUPFAM" id="SSF51445">
    <property type="entry name" value="(Trans)glycosidases"/>
    <property type="match status" value="1"/>
</dbReference>
<evidence type="ECO:0000313" key="9">
    <source>
        <dbReference type="EMBL" id="SKB84371.1"/>
    </source>
</evidence>
<protein>
    <recommendedName>
        <fullName evidence="4">non-reducing end alpha-L-arabinofuranosidase</fullName>
        <ecNumber evidence="4">3.2.1.55</ecNumber>
    </recommendedName>
</protein>
<keyword evidence="7" id="KW-0326">Glycosidase</keyword>
<evidence type="ECO:0000259" key="8">
    <source>
        <dbReference type="SMART" id="SM00813"/>
    </source>
</evidence>
<comment type="catalytic activity">
    <reaction evidence="1">
        <text>Hydrolysis of terminal non-reducing alpha-L-arabinofuranoside residues in alpha-L-arabinosides.</text>
        <dbReference type="EC" id="3.2.1.55"/>
    </reaction>
</comment>
<dbReference type="Pfam" id="PF22848">
    <property type="entry name" value="ASD1_dom"/>
    <property type="match status" value="1"/>
</dbReference>
<dbReference type="SMART" id="SM00813">
    <property type="entry name" value="Alpha-L-AF_C"/>
    <property type="match status" value="1"/>
</dbReference>
<dbReference type="RefSeq" id="WP_079718017.1">
    <property type="nucleotide sequence ID" value="NZ_FUYS01000010.1"/>
</dbReference>
<dbReference type="EMBL" id="FUYS01000010">
    <property type="protein sequence ID" value="SKB84371.1"/>
    <property type="molecule type" value="Genomic_DNA"/>
</dbReference>
<feature type="domain" description="Alpha-L-arabinofuranosidase C-terminal" evidence="8">
    <location>
        <begin position="324"/>
        <end position="513"/>
    </location>
</feature>
<evidence type="ECO:0000256" key="5">
    <source>
        <dbReference type="ARBA" id="ARBA00022801"/>
    </source>
</evidence>
<dbReference type="GO" id="GO:0046373">
    <property type="term" value="P:L-arabinose metabolic process"/>
    <property type="evidence" value="ECO:0007669"/>
    <property type="project" value="InterPro"/>
</dbReference>
<name>A0A1T5EKA0_9SPHI</name>
<dbReference type="Proteomes" id="UP000190541">
    <property type="component" value="Unassembled WGS sequence"/>
</dbReference>
<dbReference type="InterPro" id="IPR055235">
    <property type="entry name" value="ASD1_cat"/>
</dbReference>
<dbReference type="AlphaFoldDB" id="A0A1T5EKA0"/>
<dbReference type="STRING" id="623280.SAMN05660226_03368"/>
<sequence>MTLHLRKQLVSILACGATCLTAEVGFSQQPIVTFSNQPSDITISRHIYGHFAEHLGRCIYDGFYVGENNTTVQHTAGVRNDVVEALRKLNIPNLRWPGGCFADTYHWKDGIGPKESRPAIVNTWWGGVTEDNSFGTHDFLDMCELLGAEPYLAGNVATGEVQELADWVQYVNHGGRSPMADLRRENGRDEPWDVKYWGVGNEAWGCGGNMTPNYYADVYRRYATFMADWNNSGGIFRIASGANSGDYNWTETLMKNIPHHLLEGVALHHYAVIDWSNKGPSTTFSEEQYFRTMKSAWHMEELVRKHSAIMDKYDPDKNVALVVDEWGGWYDVEPGTNPGFLFQQNTMRDAMIAGITLNIFNNHAARVRMANLAQTINVLQAVILTEGEKMLLTPTYHVMEMYKVHQDARLIPVEVQTGAYKFGDEEVPAVSVSASLDSLGNTHISLVNIHPTEEQRVTVNLDKTYGKVEGRVLTSGDLKDHNTFEHPDRIQPAVFNDAQLKDKMLDVRLAPFTVVVLTLHGS</sequence>
<dbReference type="PANTHER" id="PTHR43576">
    <property type="entry name" value="ALPHA-L-ARABINOFURANOSIDASE C-RELATED"/>
    <property type="match status" value="1"/>
</dbReference>
<evidence type="ECO:0000256" key="6">
    <source>
        <dbReference type="ARBA" id="ARBA00023277"/>
    </source>
</evidence>
<proteinExistence type="inferred from homology"/>
<dbReference type="InterPro" id="IPR013780">
    <property type="entry name" value="Glyco_hydro_b"/>
</dbReference>
<evidence type="ECO:0000256" key="4">
    <source>
        <dbReference type="ARBA" id="ARBA00012670"/>
    </source>
</evidence>
<dbReference type="Pfam" id="PF06964">
    <property type="entry name" value="Alpha-L-AF_C"/>
    <property type="match status" value="1"/>
</dbReference>
<comment type="subunit">
    <text evidence="3">Homohexamer; trimer of dimers.</text>
</comment>
<dbReference type="GO" id="GO:0000272">
    <property type="term" value="P:polysaccharide catabolic process"/>
    <property type="evidence" value="ECO:0007669"/>
    <property type="project" value="TreeGrafter"/>
</dbReference>
<accession>A0A1T5EKA0</accession>
<keyword evidence="6" id="KW-0119">Carbohydrate metabolism</keyword>
<dbReference type="GO" id="GO:0046556">
    <property type="term" value="F:alpha-L-arabinofuranosidase activity"/>
    <property type="evidence" value="ECO:0007669"/>
    <property type="project" value="UniProtKB-EC"/>
</dbReference>
<evidence type="ECO:0000256" key="2">
    <source>
        <dbReference type="ARBA" id="ARBA00007186"/>
    </source>
</evidence>
<evidence type="ECO:0000256" key="3">
    <source>
        <dbReference type="ARBA" id="ARBA00011165"/>
    </source>
</evidence>
<dbReference type="InterPro" id="IPR010720">
    <property type="entry name" value="Alpha-L-AF_C"/>
</dbReference>
<dbReference type="PANTHER" id="PTHR43576:SF2">
    <property type="entry name" value="INTRACELLULAR EXO-ALPHA-L-ARABINOFURANOSIDASE 2"/>
    <property type="match status" value="1"/>
</dbReference>
<organism evidence="9 10">
    <name type="scientific">Parapedobacter luteus</name>
    <dbReference type="NCBI Taxonomy" id="623280"/>
    <lineage>
        <taxon>Bacteria</taxon>
        <taxon>Pseudomonadati</taxon>
        <taxon>Bacteroidota</taxon>
        <taxon>Sphingobacteriia</taxon>
        <taxon>Sphingobacteriales</taxon>
        <taxon>Sphingobacteriaceae</taxon>
        <taxon>Parapedobacter</taxon>
    </lineage>
</organism>
<keyword evidence="10" id="KW-1185">Reference proteome</keyword>
<keyword evidence="5" id="KW-0378">Hydrolase</keyword>
<dbReference type="Gene3D" id="3.20.20.80">
    <property type="entry name" value="Glycosidases"/>
    <property type="match status" value="1"/>
</dbReference>
<gene>
    <name evidence="9" type="ORF">SAMN05660226_03368</name>
</gene>
<dbReference type="OrthoDB" id="9758333at2"/>
<dbReference type="EC" id="3.2.1.55" evidence="4"/>
<dbReference type="SUPFAM" id="SSF51011">
    <property type="entry name" value="Glycosyl hydrolase domain"/>
    <property type="match status" value="1"/>
</dbReference>
<evidence type="ECO:0000256" key="7">
    <source>
        <dbReference type="ARBA" id="ARBA00023295"/>
    </source>
</evidence>